<sequence length="284" mass="32175">MVLAQHEIPRSVKINWCINICGHQYISELRRDIEAGDKTKVTVKRNSWNRRGALIKRANLIAIIMVHLTAKILGLVISAIKNLRELTGSTSREILQYISSVYNIPSAVARRQIQNALKRGVTYGILKKTGSHYSLPTDNKIARQEVAAQEIGMLDLYRQRKVHRSRGGRARRNRETAGRSRRVACRCSRRDARRRSRECRSRSCRRRRRGRRGRGGFGGRVHDETTRPRIEPISDADKLTAKSTGKSTGLNPTTTGDRVIGGIERDNRSSMPSEQLDRSIPLSC</sequence>
<protein>
    <recommendedName>
        <fullName evidence="3">H15 domain-containing protein</fullName>
    </recommendedName>
</protein>
<gene>
    <name evidence="4" type="ORF">DBV15_08336</name>
</gene>
<reference evidence="4 5" key="1">
    <citation type="journal article" date="2019" name="Philos. Trans. R. Soc. Lond., B, Biol. Sci.">
        <title>Ant behaviour and brain gene expression of defending hosts depend on the ecological success of the intruding social parasite.</title>
        <authorList>
            <person name="Kaur R."/>
            <person name="Stoldt M."/>
            <person name="Jongepier E."/>
            <person name="Feldmeyer B."/>
            <person name="Menzel F."/>
            <person name="Bornberg-Bauer E."/>
            <person name="Foitzik S."/>
        </authorList>
    </citation>
    <scope>NUCLEOTIDE SEQUENCE [LARGE SCALE GENOMIC DNA]</scope>
    <source>
        <tissue evidence="4">Whole body</tissue>
    </source>
</reference>
<dbReference type="InterPro" id="IPR036390">
    <property type="entry name" value="WH_DNA-bd_sf"/>
</dbReference>
<dbReference type="Pfam" id="PF16007">
    <property type="entry name" value="DUF4777"/>
    <property type="match status" value="1"/>
</dbReference>
<feature type="compositionally biased region" description="Polar residues" evidence="1">
    <location>
        <begin position="241"/>
        <end position="256"/>
    </location>
</feature>
<dbReference type="InterPro" id="IPR036388">
    <property type="entry name" value="WH-like_DNA-bd_sf"/>
</dbReference>
<dbReference type="Gene3D" id="1.10.10.10">
    <property type="entry name" value="Winged helix-like DNA-binding domain superfamily/Winged helix DNA-binding domain"/>
    <property type="match status" value="1"/>
</dbReference>
<dbReference type="SUPFAM" id="SSF46785">
    <property type="entry name" value="Winged helix' DNA-binding domain"/>
    <property type="match status" value="1"/>
</dbReference>
<feature type="transmembrane region" description="Helical" evidence="2">
    <location>
        <begin position="60"/>
        <end position="80"/>
    </location>
</feature>
<evidence type="ECO:0000313" key="5">
    <source>
        <dbReference type="Proteomes" id="UP000310200"/>
    </source>
</evidence>
<dbReference type="InterPro" id="IPR005818">
    <property type="entry name" value="Histone_H1/H5_H15"/>
</dbReference>
<feature type="compositionally biased region" description="Basic residues" evidence="1">
    <location>
        <begin position="191"/>
        <end position="214"/>
    </location>
</feature>
<dbReference type="Proteomes" id="UP000310200">
    <property type="component" value="Unassembled WGS sequence"/>
</dbReference>
<name>A0A4S2JPW4_9HYME</name>
<evidence type="ECO:0000313" key="4">
    <source>
        <dbReference type="EMBL" id="TGZ37963.1"/>
    </source>
</evidence>
<feature type="compositionally biased region" description="Basic residues" evidence="1">
    <location>
        <begin position="162"/>
        <end position="172"/>
    </location>
</feature>
<keyword evidence="5" id="KW-1185">Reference proteome</keyword>
<feature type="region of interest" description="Disordered" evidence="1">
    <location>
        <begin position="162"/>
        <end position="284"/>
    </location>
</feature>
<evidence type="ECO:0000256" key="1">
    <source>
        <dbReference type="SAM" id="MobiDB-lite"/>
    </source>
</evidence>
<dbReference type="InterPro" id="IPR031957">
    <property type="entry name" value="DUF4777"/>
</dbReference>
<dbReference type="GO" id="GO:0003677">
    <property type="term" value="F:DNA binding"/>
    <property type="evidence" value="ECO:0007669"/>
    <property type="project" value="InterPro"/>
</dbReference>
<organism evidence="4 5">
    <name type="scientific">Temnothorax longispinosus</name>
    <dbReference type="NCBI Taxonomy" id="300112"/>
    <lineage>
        <taxon>Eukaryota</taxon>
        <taxon>Metazoa</taxon>
        <taxon>Ecdysozoa</taxon>
        <taxon>Arthropoda</taxon>
        <taxon>Hexapoda</taxon>
        <taxon>Insecta</taxon>
        <taxon>Pterygota</taxon>
        <taxon>Neoptera</taxon>
        <taxon>Endopterygota</taxon>
        <taxon>Hymenoptera</taxon>
        <taxon>Apocrita</taxon>
        <taxon>Aculeata</taxon>
        <taxon>Formicoidea</taxon>
        <taxon>Formicidae</taxon>
        <taxon>Myrmicinae</taxon>
        <taxon>Temnothorax</taxon>
    </lineage>
</organism>
<keyword evidence="2" id="KW-1133">Transmembrane helix</keyword>
<evidence type="ECO:0000256" key="2">
    <source>
        <dbReference type="SAM" id="Phobius"/>
    </source>
</evidence>
<dbReference type="EMBL" id="QBLH01003497">
    <property type="protein sequence ID" value="TGZ37963.1"/>
    <property type="molecule type" value="Genomic_DNA"/>
</dbReference>
<dbReference type="AlphaFoldDB" id="A0A4S2JPW4"/>
<keyword evidence="2" id="KW-0472">Membrane</keyword>
<evidence type="ECO:0000259" key="3">
    <source>
        <dbReference type="SMART" id="SM00526"/>
    </source>
</evidence>
<comment type="caution">
    <text evidence="4">The sequence shown here is derived from an EMBL/GenBank/DDBJ whole genome shotgun (WGS) entry which is preliminary data.</text>
</comment>
<proteinExistence type="predicted"/>
<feature type="domain" description="H15" evidence="3">
    <location>
        <begin position="66"/>
        <end position="131"/>
    </location>
</feature>
<accession>A0A4S2JPW4</accession>
<dbReference type="GO" id="GO:0006334">
    <property type="term" value="P:nucleosome assembly"/>
    <property type="evidence" value="ECO:0007669"/>
    <property type="project" value="InterPro"/>
</dbReference>
<keyword evidence="2" id="KW-0812">Transmembrane</keyword>
<feature type="compositionally biased region" description="Basic and acidic residues" evidence="1">
    <location>
        <begin position="220"/>
        <end position="240"/>
    </location>
</feature>
<dbReference type="GO" id="GO:0000786">
    <property type="term" value="C:nucleosome"/>
    <property type="evidence" value="ECO:0007669"/>
    <property type="project" value="InterPro"/>
</dbReference>
<dbReference type="SMART" id="SM00526">
    <property type="entry name" value="H15"/>
    <property type="match status" value="1"/>
</dbReference>